<dbReference type="AlphaFoldDB" id="A0A840MGC4"/>
<keyword evidence="2" id="KW-1185">Reference proteome</keyword>
<dbReference type="EMBL" id="JACHHY010000004">
    <property type="protein sequence ID" value="MBB5017698.1"/>
    <property type="molecule type" value="Genomic_DNA"/>
</dbReference>
<evidence type="ECO:0000313" key="1">
    <source>
        <dbReference type="EMBL" id="MBB5017698.1"/>
    </source>
</evidence>
<protein>
    <submittedName>
        <fullName evidence="1">Uncharacterized protein</fullName>
    </submittedName>
</protein>
<organism evidence="1 2">
    <name type="scientific">Chitinivorax tropicus</name>
    <dbReference type="NCBI Taxonomy" id="714531"/>
    <lineage>
        <taxon>Bacteria</taxon>
        <taxon>Pseudomonadati</taxon>
        <taxon>Pseudomonadota</taxon>
        <taxon>Betaproteobacteria</taxon>
        <taxon>Chitinivorax</taxon>
    </lineage>
</organism>
<gene>
    <name evidence="1" type="ORF">HNQ59_000967</name>
</gene>
<dbReference type="Proteomes" id="UP000575898">
    <property type="component" value="Unassembled WGS sequence"/>
</dbReference>
<evidence type="ECO:0000313" key="2">
    <source>
        <dbReference type="Proteomes" id="UP000575898"/>
    </source>
</evidence>
<proteinExistence type="predicted"/>
<name>A0A840MGC4_9PROT</name>
<dbReference type="RefSeq" id="WP_184035888.1">
    <property type="nucleotide sequence ID" value="NZ_JACHHY010000004.1"/>
</dbReference>
<accession>A0A840MGC4</accession>
<sequence>MSVTVRSLIDFANHDLVFDDRETREILAYFWPSYTKTINRMAMSAEARRFAQQVLVCTIDANYAQGRIEMFSHFLNSRKPNIGLKRYAKKLADKHNRNWFRHASQKDLQNAEIYSTIQELVIKKYSKIIDDLLISEWSASA</sequence>
<comment type="caution">
    <text evidence="1">The sequence shown here is derived from an EMBL/GenBank/DDBJ whole genome shotgun (WGS) entry which is preliminary data.</text>
</comment>
<reference evidence="1 2" key="1">
    <citation type="submission" date="2020-08" db="EMBL/GenBank/DDBJ databases">
        <title>Genomic Encyclopedia of Type Strains, Phase IV (KMG-IV): sequencing the most valuable type-strain genomes for metagenomic binning, comparative biology and taxonomic classification.</title>
        <authorList>
            <person name="Goeker M."/>
        </authorList>
    </citation>
    <scope>NUCLEOTIDE SEQUENCE [LARGE SCALE GENOMIC DNA]</scope>
    <source>
        <strain evidence="1 2">DSM 27165</strain>
    </source>
</reference>